<dbReference type="RefSeq" id="WP_070065108.1">
    <property type="nucleotide sequence ID" value="NZ_MJMG01000007.1"/>
</dbReference>
<proteinExistence type="predicted"/>
<dbReference type="Pfam" id="PF08886">
    <property type="entry name" value="GshA"/>
    <property type="match status" value="1"/>
</dbReference>
<dbReference type="EMBL" id="MJMG01000007">
    <property type="protein sequence ID" value="OEY86628.1"/>
    <property type="molecule type" value="Genomic_DNA"/>
</dbReference>
<sequence length="67" mass="7781">MQNIINLKSTKNLDDWFADKFNNFTLPFYSSIDLRNAHYKIAPVDAHLFPVGIFKHRISSVARPFAK</sequence>
<keyword evidence="2" id="KW-1185">Reference proteome</keyword>
<name>A0A1E7QJI1_WOLPI</name>
<comment type="caution">
    <text evidence="1">The sequence shown here is derived from an EMBL/GenBank/DDBJ whole genome shotgun (WGS) entry which is preliminary data.</text>
</comment>
<organism evidence="1 2">
    <name type="scientific">Wolbachia pipientis</name>
    <dbReference type="NCBI Taxonomy" id="955"/>
    <lineage>
        <taxon>Bacteria</taxon>
        <taxon>Pseudomonadati</taxon>
        <taxon>Pseudomonadota</taxon>
        <taxon>Alphaproteobacteria</taxon>
        <taxon>Rickettsiales</taxon>
        <taxon>Anaplasmataceae</taxon>
        <taxon>Wolbachieae</taxon>
        <taxon>Wolbachia</taxon>
    </lineage>
</organism>
<dbReference type="OrthoDB" id="5644489at2"/>
<gene>
    <name evidence="1" type="ORF">BIY23_02910</name>
</gene>
<accession>A0A1E7QJI1</accession>
<protein>
    <submittedName>
        <fullName evidence="1">Uncharacterized protein</fullName>
    </submittedName>
</protein>
<dbReference type="AlphaFoldDB" id="A0A1E7QJI1"/>
<dbReference type="InterPro" id="IPR011718">
    <property type="entry name" value="GshA"/>
</dbReference>
<evidence type="ECO:0000313" key="1">
    <source>
        <dbReference type="EMBL" id="OEY86628.1"/>
    </source>
</evidence>
<evidence type="ECO:0000313" key="2">
    <source>
        <dbReference type="Proteomes" id="UP000175679"/>
    </source>
</evidence>
<reference evidence="1 2" key="1">
    <citation type="submission" date="2016-09" db="EMBL/GenBank/DDBJ databases">
        <title>Genomic evidence for plant-parasitic nematodes as the earliest Wolbachia hosts.</title>
        <authorList>
            <person name="Brown A.M."/>
            <person name="Wasala S.K."/>
            <person name="Howe D.K."/>
            <person name="Peetz A.B."/>
            <person name="Zasada I.A."/>
            <person name="Denver D.R."/>
        </authorList>
    </citation>
    <scope>NUCLEOTIDE SEQUENCE [LARGE SCALE GENOMIC DNA]</scope>
    <source>
        <strain evidence="2">wPpe</strain>
    </source>
</reference>
<dbReference type="Proteomes" id="UP000175679">
    <property type="component" value="Unassembled WGS sequence"/>
</dbReference>